<feature type="domain" description="4Fe-4S ferredoxin-type" evidence="8">
    <location>
        <begin position="253"/>
        <end position="277"/>
    </location>
</feature>
<keyword evidence="2" id="KW-0004">4Fe-4S</keyword>
<keyword evidence="7" id="KW-0472">Membrane</keyword>
<reference evidence="9 10" key="1">
    <citation type="submission" date="2016-04" db="EMBL/GenBank/DDBJ databases">
        <title>Genome analysis of Thermosulfurimonas dismutans, the first thermophilic sulfur-disproportionating bacterium of the phylum Thermodesulfobacteria.</title>
        <authorList>
            <person name="Mardanov A.V."/>
            <person name="Beletsky A.V."/>
            <person name="Kadnikov V.V."/>
            <person name="Slobodkin A.I."/>
            <person name="Ravin N.V."/>
        </authorList>
    </citation>
    <scope>NUCLEOTIDE SEQUENCE [LARGE SCALE GENOMIC DNA]</scope>
    <source>
        <strain evidence="9 10">S95</strain>
    </source>
</reference>
<evidence type="ECO:0000313" key="10">
    <source>
        <dbReference type="Proteomes" id="UP000078390"/>
    </source>
</evidence>
<keyword evidence="4" id="KW-0249">Electron transport</keyword>
<evidence type="ECO:0000256" key="5">
    <source>
        <dbReference type="ARBA" id="ARBA00023004"/>
    </source>
</evidence>
<keyword evidence="7" id="KW-0812">Transmembrane</keyword>
<dbReference type="GO" id="GO:0046872">
    <property type="term" value="F:metal ion binding"/>
    <property type="evidence" value="ECO:0007669"/>
    <property type="project" value="UniProtKB-KW"/>
</dbReference>
<dbReference type="GO" id="GO:0051539">
    <property type="term" value="F:4 iron, 4 sulfur cluster binding"/>
    <property type="evidence" value="ECO:0007669"/>
    <property type="project" value="UniProtKB-KW"/>
</dbReference>
<feature type="transmembrane region" description="Helical" evidence="7">
    <location>
        <begin position="76"/>
        <end position="103"/>
    </location>
</feature>
<dbReference type="InterPro" id="IPR017900">
    <property type="entry name" value="4Fe4S_Fe_S_CS"/>
</dbReference>
<feature type="transmembrane region" description="Helical" evidence="7">
    <location>
        <begin position="177"/>
        <end position="194"/>
    </location>
</feature>
<comment type="caution">
    <text evidence="9">The sequence shown here is derived from an EMBL/GenBank/DDBJ whole genome shotgun (WGS) entry which is preliminary data.</text>
</comment>
<protein>
    <submittedName>
        <fullName evidence="9">Ferredoxin</fullName>
    </submittedName>
</protein>
<dbReference type="InterPro" id="IPR051684">
    <property type="entry name" value="Electron_Trans/Redox"/>
</dbReference>
<evidence type="ECO:0000256" key="7">
    <source>
        <dbReference type="SAM" id="Phobius"/>
    </source>
</evidence>
<dbReference type="PANTHER" id="PTHR30176">
    <property type="entry name" value="FERREDOXIN-TYPE PROTEIN NAPH"/>
    <property type="match status" value="1"/>
</dbReference>
<evidence type="ECO:0000313" key="9">
    <source>
        <dbReference type="EMBL" id="OAQ21193.1"/>
    </source>
</evidence>
<feature type="transmembrane region" description="Helical" evidence="7">
    <location>
        <begin position="124"/>
        <end position="142"/>
    </location>
</feature>
<dbReference type="PROSITE" id="PS00198">
    <property type="entry name" value="4FE4S_FER_1"/>
    <property type="match status" value="2"/>
</dbReference>
<dbReference type="AlphaFoldDB" id="A0A179D5E7"/>
<gene>
    <name evidence="9" type="ORF">TDIS_0845</name>
</gene>
<dbReference type="EMBL" id="LWLG01000003">
    <property type="protein sequence ID" value="OAQ21193.1"/>
    <property type="molecule type" value="Genomic_DNA"/>
</dbReference>
<name>A0A179D5E7_9BACT</name>
<dbReference type="PROSITE" id="PS51379">
    <property type="entry name" value="4FE4S_FER_2"/>
    <property type="match status" value="2"/>
</dbReference>
<dbReference type="InterPro" id="IPR017896">
    <property type="entry name" value="4Fe4S_Fe-S-bd"/>
</dbReference>
<evidence type="ECO:0000259" key="8">
    <source>
        <dbReference type="PROSITE" id="PS51379"/>
    </source>
</evidence>
<dbReference type="STRING" id="999894.TDIS_0845"/>
<dbReference type="Pfam" id="PF12801">
    <property type="entry name" value="Fer4_5"/>
    <property type="match status" value="2"/>
</dbReference>
<sequence length="316" mass="36351">MRKRIFIQFLFALWANSYFGFLIKGGIYTGKLKNLCFPGLNCYSCPLAIMACPLGVLQHVMGTLRALPQVALKAALYVLGTFLFYGLFLGRFICGWICPFGFLQELLYRVPSPKISLPRATRNIKILLLIFLVLLLPLVLQGEAGYGEVWFCRLFCPAGTLEAGFLNLLIEPQLRTLIGLVFYWKTFLLGIIFLGSITYFRFFCKLFCPLGLIYGFFNKVGLFRLRWQEEKCIRCGICEKFCPMELKIPKELNSKECIRCLNCLNSCPTKSIVLNTSFRFEKELDFIPLSVAEMRYETRRKETRGTPSRKNHSKFS</sequence>
<evidence type="ECO:0000256" key="6">
    <source>
        <dbReference type="ARBA" id="ARBA00023014"/>
    </source>
</evidence>
<keyword evidence="7" id="KW-1133">Transmembrane helix</keyword>
<dbReference type="PANTHER" id="PTHR30176:SF3">
    <property type="entry name" value="FERREDOXIN-TYPE PROTEIN NAPH"/>
    <property type="match status" value="1"/>
</dbReference>
<keyword evidence="3" id="KW-0479">Metal-binding</keyword>
<evidence type="ECO:0000256" key="1">
    <source>
        <dbReference type="ARBA" id="ARBA00022448"/>
    </source>
</evidence>
<keyword evidence="5" id="KW-0408">Iron</keyword>
<evidence type="ECO:0000256" key="2">
    <source>
        <dbReference type="ARBA" id="ARBA00022485"/>
    </source>
</evidence>
<evidence type="ECO:0000256" key="4">
    <source>
        <dbReference type="ARBA" id="ARBA00022982"/>
    </source>
</evidence>
<dbReference type="Gene3D" id="3.30.70.20">
    <property type="match status" value="1"/>
</dbReference>
<keyword evidence="10" id="KW-1185">Reference proteome</keyword>
<accession>A0A179D5E7</accession>
<dbReference type="GO" id="GO:0005886">
    <property type="term" value="C:plasma membrane"/>
    <property type="evidence" value="ECO:0007669"/>
    <property type="project" value="TreeGrafter"/>
</dbReference>
<feature type="transmembrane region" description="Helical" evidence="7">
    <location>
        <begin position="6"/>
        <end position="23"/>
    </location>
</feature>
<keyword evidence="1" id="KW-0813">Transport</keyword>
<feature type="transmembrane region" description="Helical" evidence="7">
    <location>
        <begin position="148"/>
        <end position="170"/>
    </location>
</feature>
<dbReference type="SUPFAM" id="SSF54862">
    <property type="entry name" value="4Fe-4S ferredoxins"/>
    <property type="match status" value="1"/>
</dbReference>
<evidence type="ECO:0000256" key="3">
    <source>
        <dbReference type="ARBA" id="ARBA00022723"/>
    </source>
</evidence>
<dbReference type="Proteomes" id="UP000078390">
    <property type="component" value="Unassembled WGS sequence"/>
</dbReference>
<dbReference type="OrthoDB" id="9806398at2"/>
<proteinExistence type="predicted"/>
<feature type="transmembrane region" description="Helical" evidence="7">
    <location>
        <begin position="35"/>
        <end position="56"/>
    </location>
</feature>
<dbReference type="Pfam" id="PF13237">
    <property type="entry name" value="Fer4_10"/>
    <property type="match status" value="1"/>
</dbReference>
<feature type="domain" description="4Fe-4S ferredoxin-type" evidence="8">
    <location>
        <begin position="223"/>
        <end position="252"/>
    </location>
</feature>
<keyword evidence="6" id="KW-0411">Iron-sulfur</keyword>
<organism evidence="9 10">
    <name type="scientific">Thermosulfurimonas dismutans</name>
    <dbReference type="NCBI Taxonomy" id="999894"/>
    <lineage>
        <taxon>Bacteria</taxon>
        <taxon>Pseudomonadati</taxon>
        <taxon>Thermodesulfobacteriota</taxon>
        <taxon>Thermodesulfobacteria</taxon>
        <taxon>Thermodesulfobacteriales</taxon>
        <taxon>Thermodesulfobacteriaceae</taxon>
        <taxon>Thermosulfurimonas</taxon>
    </lineage>
</organism>